<dbReference type="OrthoDB" id="28644at2759"/>
<dbReference type="AlphaFoldDB" id="A0A074Z054"/>
<dbReference type="SUPFAM" id="SSF55129">
    <property type="entry name" value="Ribosomal protein L30p/L7e"/>
    <property type="match status" value="1"/>
</dbReference>
<name>A0A074Z054_OPIVI</name>
<dbReference type="GO" id="GO:0003723">
    <property type="term" value="F:RNA binding"/>
    <property type="evidence" value="ECO:0007669"/>
    <property type="project" value="TreeGrafter"/>
</dbReference>
<evidence type="ECO:0000313" key="2">
    <source>
        <dbReference type="EMBL" id="KER18852.1"/>
    </source>
</evidence>
<gene>
    <name evidence="2" type="ORF">T265_12127</name>
</gene>
<dbReference type="STRING" id="6198.A0A074Z054"/>
<reference evidence="2 3" key="1">
    <citation type="submission" date="2013-11" db="EMBL/GenBank/DDBJ databases">
        <title>Opisthorchis viverrini - life in the bile duct.</title>
        <authorList>
            <person name="Young N.D."/>
            <person name="Nagarajan N."/>
            <person name="Lin S.J."/>
            <person name="Korhonen P.K."/>
            <person name="Jex A.R."/>
            <person name="Hall R.S."/>
            <person name="Safavi-Hemami H."/>
            <person name="Kaewkong W."/>
            <person name="Bertrand D."/>
            <person name="Gao S."/>
            <person name="Seet Q."/>
            <person name="Wongkham S."/>
            <person name="Teh B.T."/>
            <person name="Wongkham C."/>
            <person name="Intapan P.M."/>
            <person name="Maleewong W."/>
            <person name="Yang X."/>
            <person name="Hu M."/>
            <person name="Wang Z."/>
            <person name="Hofmann A."/>
            <person name="Sternberg P.W."/>
            <person name="Tan P."/>
            <person name="Wang J."/>
            <person name="Gasser R.B."/>
        </authorList>
    </citation>
    <scope>NUCLEOTIDE SEQUENCE [LARGE SCALE GENOMIC DNA]</scope>
</reference>
<dbReference type="InterPro" id="IPR039699">
    <property type="entry name" value="Ribosomal_uL30"/>
</dbReference>
<dbReference type="KEGG" id="ovi:T265_12127"/>
<dbReference type="Pfam" id="PF00327">
    <property type="entry name" value="Ribosomal_L30"/>
    <property type="match status" value="1"/>
</dbReference>
<comment type="similarity">
    <text evidence="1">Belongs to the universal ribosomal protein uL30 family.</text>
</comment>
<dbReference type="PANTHER" id="PTHR11524:SF16">
    <property type="entry name" value="LARGE RIBOSOMAL SUBUNIT PROTEIN UL30"/>
    <property type="match status" value="1"/>
</dbReference>
<dbReference type="Proteomes" id="UP000054324">
    <property type="component" value="Unassembled WGS sequence"/>
</dbReference>
<dbReference type="GO" id="GO:0000463">
    <property type="term" value="P:maturation of LSU-rRNA from tricistronic rRNA transcript (SSU-rRNA, 5.8S rRNA, LSU-rRNA)"/>
    <property type="evidence" value="ECO:0007669"/>
    <property type="project" value="TreeGrafter"/>
</dbReference>
<evidence type="ECO:0000313" key="3">
    <source>
        <dbReference type="Proteomes" id="UP000054324"/>
    </source>
</evidence>
<dbReference type="GO" id="GO:0022625">
    <property type="term" value="C:cytosolic large ribosomal subunit"/>
    <property type="evidence" value="ECO:0007669"/>
    <property type="project" value="TreeGrafter"/>
</dbReference>
<protein>
    <submittedName>
        <fullName evidence="2">Uncharacterized protein</fullName>
    </submittedName>
</protein>
<dbReference type="GeneID" id="20326295"/>
<evidence type="ECO:0000256" key="1">
    <source>
        <dbReference type="ARBA" id="ARBA00007594"/>
    </source>
</evidence>
<dbReference type="GO" id="GO:0003735">
    <property type="term" value="F:structural constituent of ribosome"/>
    <property type="evidence" value="ECO:0007669"/>
    <property type="project" value="TreeGrafter"/>
</dbReference>
<dbReference type="Gene3D" id="3.30.1390.20">
    <property type="entry name" value="Ribosomal protein L30, ferredoxin-like fold domain"/>
    <property type="match status" value="1"/>
</dbReference>
<proteinExistence type="inferred from homology"/>
<organism evidence="2 3">
    <name type="scientific">Opisthorchis viverrini</name>
    <name type="common">Southeast Asian liver fluke</name>
    <dbReference type="NCBI Taxonomy" id="6198"/>
    <lineage>
        <taxon>Eukaryota</taxon>
        <taxon>Metazoa</taxon>
        <taxon>Spiralia</taxon>
        <taxon>Lophotrochozoa</taxon>
        <taxon>Platyhelminthes</taxon>
        <taxon>Trematoda</taxon>
        <taxon>Digenea</taxon>
        <taxon>Opisthorchiida</taxon>
        <taxon>Opisthorchiata</taxon>
        <taxon>Opisthorchiidae</taxon>
        <taxon>Opisthorchis</taxon>
    </lineage>
</organism>
<dbReference type="RefSeq" id="XP_009177399.1">
    <property type="nucleotide sequence ID" value="XM_009179135.1"/>
</dbReference>
<dbReference type="InterPro" id="IPR016082">
    <property type="entry name" value="Ribosomal_uL30_ferredoxin-like"/>
</dbReference>
<dbReference type="InterPro" id="IPR036919">
    <property type="entry name" value="Ribo_uL30_ferredoxin-like_sf"/>
</dbReference>
<dbReference type="PANTHER" id="PTHR11524">
    <property type="entry name" value="60S RIBOSOMAL PROTEIN L7"/>
    <property type="match status" value="1"/>
</dbReference>
<accession>A0A074Z054</accession>
<dbReference type="CTD" id="20326295"/>
<sequence>MACNFYAPEENKLAFVIRIRSINGIHPRFRMILQLFRLRQTNNGMFVRINGVTHNMLLIIDSCPPIKIVRHLLYKRFYCKNNETRQPITNDLIQRKRQRYGILCIGYLVHEAVKMQKNFKPTGASMYQPILSPGTWKSQYR</sequence>
<keyword evidence="3" id="KW-1185">Reference proteome</keyword>
<dbReference type="EMBL" id="KL597730">
    <property type="protein sequence ID" value="KER18852.1"/>
    <property type="molecule type" value="Genomic_DNA"/>
</dbReference>